<keyword evidence="13" id="KW-1185">Reference proteome</keyword>
<gene>
    <name evidence="12" type="ORF">CANARDRAFT_5393</name>
</gene>
<feature type="binding site" evidence="9">
    <location>
        <position position="118"/>
    </location>
    <ligand>
        <name>Mn(2+)</name>
        <dbReference type="ChEBI" id="CHEBI:29035"/>
        <label>1</label>
    </ligand>
</feature>
<dbReference type="GO" id="GO:0005634">
    <property type="term" value="C:nucleus"/>
    <property type="evidence" value="ECO:0007669"/>
    <property type="project" value="TreeGrafter"/>
</dbReference>
<dbReference type="OrthoDB" id="9992747at2759"/>
<dbReference type="Pfam" id="PF00491">
    <property type="entry name" value="Arginase"/>
    <property type="match status" value="1"/>
</dbReference>
<evidence type="ECO:0000256" key="6">
    <source>
        <dbReference type="ARBA" id="ARBA00022801"/>
    </source>
</evidence>
<comment type="pathway">
    <text evidence="1">Nitrogen metabolism; urea cycle; L-ornithine and urea from L-arginine: step 1/1.</text>
</comment>
<dbReference type="SUPFAM" id="SSF52768">
    <property type="entry name" value="Arginase/deacetylase"/>
    <property type="match status" value="1"/>
</dbReference>
<feature type="binding site" evidence="9">
    <location>
        <position position="252"/>
    </location>
    <ligand>
        <name>Mn(2+)</name>
        <dbReference type="ChEBI" id="CHEBI:29035"/>
        <label>1</label>
    </ligand>
</feature>
<organism evidence="12 13">
    <name type="scientific">[Candida] arabinofermentans NRRL YB-2248</name>
    <dbReference type="NCBI Taxonomy" id="983967"/>
    <lineage>
        <taxon>Eukaryota</taxon>
        <taxon>Fungi</taxon>
        <taxon>Dikarya</taxon>
        <taxon>Ascomycota</taxon>
        <taxon>Saccharomycotina</taxon>
        <taxon>Pichiomycetes</taxon>
        <taxon>Pichiales</taxon>
        <taxon>Pichiaceae</taxon>
        <taxon>Ogataea</taxon>
        <taxon>Ogataea/Candida clade</taxon>
    </lineage>
</organism>
<dbReference type="GO" id="GO:0004053">
    <property type="term" value="F:arginase activity"/>
    <property type="evidence" value="ECO:0007669"/>
    <property type="project" value="UniProtKB-EC"/>
</dbReference>
<name>A0A1E4T8N3_9ASCO</name>
<sequence length="327" mass="35841">MTIQDPYAEVEYNFFPKKKATVIQAPFSGGQGKGGVEFGPEKMIEFGMLSNIEELNWDYTVEDPLSELDLITLKQDSKDVYNNCKRPKMVSDCCKLIYNSVSKAHENKTLPVTIGGDHSIGMSTILAFVNAHPDGGILWIDAHADINTPSTTESGNLHGCPVAFAMGLEEETWPPQFDWIKEIKHKVRKDQIAYIGLRDVDNGEKKILRELGIAAYSMYHVDKYGINEVVRMALEKVNPTGKAPIHVSYDVDAMDPMFVVATGTPVRGGLSLREGLFIVEEVAAQGNLCGLDIVEVNPSLATQDGHVADTVNAGLSILRCALGETIL</sequence>
<keyword evidence="7 9" id="KW-0464">Manganese</keyword>
<protein>
    <recommendedName>
        <fullName evidence="3 11">Arginase</fullName>
        <ecNumber evidence="2 11">3.5.3.1</ecNumber>
    </recommendedName>
</protein>
<evidence type="ECO:0000313" key="12">
    <source>
        <dbReference type="EMBL" id="ODV88091.1"/>
    </source>
</evidence>
<keyword evidence="6 11" id="KW-0378">Hydrolase</keyword>
<dbReference type="PROSITE" id="PS51409">
    <property type="entry name" value="ARGINASE_2"/>
    <property type="match status" value="1"/>
</dbReference>
<comment type="cofactor">
    <cofactor evidence="9 11">
        <name>Mn(2+)</name>
        <dbReference type="ChEBI" id="CHEBI:29035"/>
    </cofactor>
    <text evidence="9 11">Binds 2 manganese ions per subunit.</text>
</comment>
<keyword evidence="4 11" id="KW-0056">Arginine metabolism</keyword>
<evidence type="ECO:0000256" key="1">
    <source>
        <dbReference type="ARBA" id="ARBA00005098"/>
    </source>
</evidence>
<feature type="binding site" evidence="9">
    <location>
        <position position="141"/>
    </location>
    <ligand>
        <name>Mn(2+)</name>
        <dbReference type="ChEBI" id="CHEBI:29035"/>
        <label>1</label>
    </ligand>
</feature>
<dbReference type="Proteomes" id="UP000094801">
    <property type="component" value="Unassembled WGS sequence"/>
</dbReference>
<evidence type="ECO:0000256" key="3">
    <source>
        <dbReference type="ARBA" id="ARBA00018123"/>
    </source>
</evidence>
<evidence type="ECO:0000313" key="13">
    <source>
        <dbReference type="Proteomes" id="UP000094801"/>
    </source>
</evidence>
<dbReference type="Gene3D" id="3.40.800.10">
    <property type="entry name" value="Ureohydrolase domain"/>
    <property type="match status" value="1"/>
</dbReference>
<evidence type="ECO:0000256" key="8">
    <source>
        <dbReference type="ARBA" id="ARBA00047391"/>
    </source>
</evidence>
<feature type="binding site" evidence="9">
    <location>
        <position position="250"/>
    </location>
    <ligand>
        <name>Mn(2+)</name>
        <dbReference type="ChEBI" id="CHEBI:29035"/>
        <label>1</label>
    </ligand>
</feature>
<dbReference type="GO" id="GO:0006525">
    <property type="term" value="P:arginine metabolic process"/>
    <property type="evidence" value="ECO:0007669"/>
    <property type="project" value="UniProtKB-KW"/>
</dbReference>
<dbReference type="PIRSF" id="PIRSF036979">
    <property type="entry name" value="Arginase"/>
    <property type="match status" value="1"/>
</dbReference>
<accession>A0A1E4T8N3</accession>
<dbReference type="STRING" id="983967.A0A1E4T8N3"/>
<dbReference type="GO" id="GO:0030145">
    <property type="term" value="F:manganese ion binding"/>
    <property type="evidence" value="ECO:0007669"/>
    <property type="project" value="TreeGrafter"/>
</dbReference>
<evidence type="ECO:0000256" key="2">
    <source>
        <dbReference type="ARBA" id="ARBA00012168"/>
    </source>
</evidence>
<evidence type="ECO:0000256" key="5">
    <source>
        <dbReference type="ARBA" id="ARBA00022723"/>
    </source>
</evidence>
<feature type="binding site" evidence="9">
    <location>
        <position position="145"/>
    </location>
    <ligand>
        <name>Mn(2+)</name>
        <dbReference type="ChEBI" id="CHEBI:29035"/>
        <label>1</label>
    </ligand>
</feature>
<dbReference type="InterPro" id="IPR023696">
    <property type="entry name" value="Ureohydrolase_dom_sf"/>
</dbReference>
<dbReference type="EMBL" id="KV453847">
    <property type="protein sequence ID" value="ODV88091.1"/>
    <property type="molecule type" value="Genomic_DNA"/>
</dbReference>
<dbReference type="NCBIfam" id="TIGR01229">
    <property type="entry name" value="rocF_arginase"/>
    <property type="match status" value="1"/>
</dbReference>
<evidence type="ECO:0000256" key="9">
    <source>
        <dbReference type="PIRSR" id="PIRSR036979-1"/>
    </source>
</evidence>
<feature type="binding site" evidence="9">
    <location>
        <position position="143"/>
    </location>
    <ligand>
        <name>Mn(2+)</name>
        <dbReference type="ChEBI" id="CHEBI:29035"/>
        <label>1</label>
    </ligand>
</feature>
<reference evidence="13" key="1">
    <citation type="submission" date="2016-04" db="EMBL/GenBank/DDBJ databases">
        <title>Comparative genomics of biotechnologically important yeasts.</title>
        <authorList>
            <consortium name="DOE Joint Genome Institute"/>
            <person name="Riley R."/>
            <person name="Haridas S."/>
            <person name="Wolfe K.H."/>
            <person name="Lopes M.R."/>
            <person name="Hittinger C.T."/>
            <person name="Goker M."/>
            <person name="Salamov A."/>
            <person name="Wisecaver J."/>
            <person name="Long T.M."/>
            <person name="Aerts A.L."/>
            <person name="Barry K."/>
            <person name="Choi C."/>
            <person name="Clum A."/>
            <person name="Coughlan A.Y."/>
            <person name="Deshpande S."/>
            <person name="Douglass A.P."/>
            <person name="Hanson S.J."/>
            <person name="Klenk H.-P."/>
            <person name="Labutti K."/>
            <person name="Lapidus A."/>
            <person name="Lindquist E."/>
            <person name="Lipzen A."/>
            <person name="Meier-Kolthoff J.P."/>
            <person name="Ohm R.A."/>
            <person name="Otillar R.P."/>
            <person name="Pangilinan J."/>
            <person name="Peng Y."/>
            <person name="Rokas A."/>
            <person name="Rosa C.A."/>
            <person name="Scheuner C."/>
            <person name="Sibirny A.A."/>
            <person name="Slot J.C."/>
            <person name="Stielow J.B."/>
            <person name="Sun H."/>
            <person name="Kurtzman C.P."/>
            <person name="Blackwell M."/>
            <person name="Grigoriev I.V."/>
            <person name="Jeffries T.W."/>
        </authorList>
    </citation>
    <scope>NUCLEOTIDE SEQUENCE [LARGE SCALE GENOMIC DNA]</scope>
    <source>
        <strain evidence="13">NRRL YB-2248</strain>
    </source>
</reference>
<dbReference type="PANTHER" id="PTHR43782:SF3">
    <property type="entry name" value="ARGINASE"/>
    <property type="match status" value="1"/>
</dbReference>
<evidence type="ECO:0000256" key="11">
    <source>
        <dbReference type="RuleBase" id="RU361159"/>
    </source>
</evidence>
<dbReference type="GO" id="GO:0005829">
    <property type="term" value="C:cytosol"/>
    <property type="evidence" value="ECO:0007669"/>
    <property type="project" value="TreeGrafter"/>
</dbReference>
<dbReference type="InterPro" id="IPR006035">
    <property type="entry name" value="Ureohydrolase"/>
</dbReference>
<dbReference type="InterPro" id="IPR014033">
    <property type="entry name" value="Arginase"/>
</dbReference>
<dbReference type="AlphaFoldDB" id="A0A1E4T8N3"/>
<dbReference type="PRINTS" id="PR00116">
    <property type="entry name" value="ARGINASE"/>
</dbReference>
<evidence type="ECO:0000256" key="4">
    <source>
        <dbReference type="ARBA" id="ARBA00022503"/>
    </source>
</evidence>
<comment type="catalytic activity">
    <reaction evidence="8 11">
        <text>L-arginine + H2O = urea + L-ornithine</text>
        <dbReference type="Rhea" id="RHEA:20569"/>
        <dbReference type="ChEBI" id="CHEBI:15377"/>
        <dbReference type="ChEBI" id="CHEBI:16199"/>
        <dbReference type="ChEBI" id="CHEBI:32682"/>
        <dbReference type="ChEBI" id="CHEBI:46911"/>
        <dbReference type="EC" id="3.5.3.1"/>
    </reaction>
</comment>
<dbReference type="FunFam" id="3.40.800.10:FF:000012">
    <property type="entry name" value="Arginase"/>
    <property type="match status" value="1"/>
</dbReference>
<evidence type="ECO:0000256" key="10">
    <source>
        <dbReference type="PROSITE-ProRule" id="PRU00742"/>
    </source>
</evidence>
<comment type="similarity">
    <text evidence="10 11">Belongs to the arginase family.</text>
</comment>
<dbReference type="EC" id="3.5.3.1" evidence="2 11"/>
<dbReference type="PANTHER" id="PTHR43782">
    <property type="entry name" value="ARGINASE"/>
    <property type="match status" value="1"/>
</dbReference>
<dbReference type="CDD" id="cd09989">
    <property type="entry name" value="Arginase"/>
    <property type="match status" value="1"/>
</dbReference>
<keyword evidence="5 9" id="KW-0479">Metal-binding</keyword>
<evidence type="ECO:0000256" key="7">
    <source>
        <dbReference type="ARBA" id="ARBA00023211"/>
    </source>
</evidence>
<proteinExistence type="inferred from homology"/>